<dbReference type="EMBL" id="LT795074">
    <property type="protein sequence ID" value="SJX66320.1"/>
    <property type="molecule type" value="Genomic_DNA"/>
</dbReference>
<dbReference type="AlphaFoldDB" id="A0A2N8UNE5"/>
<gene>
    <name evidence="1" type="ORF">SRS1_16641</name>
</gene>
<dbReference type="Gene3D" id="3.60.130.30">
    <property type="match status" value="1"/>
</dbReference>
<reference evidence="1 2" key="1">
    <citation type="submission" date="2017-02" db="EMBL/GenBank/DDBJ databases">
        <authorList>
            <person name="Peterson S.W."/>
        </authorList>
    </citation>
    <scope>NUCLEOTIDE SEQUENCE [LARGE SCALE GENOMIC DNA]</scope>
    <source>
        <strain evidence="1 2">SRS1_H2-8</strain>
    </source>
</reference>
<evidence type="ECO:0000313" key="2">
    <source>
        <dbReference type="Proteomes" id="UP000239563"/>
    </source>
</evidence>
<name>A0A2N8UNE5_9BASI</name>
<evidence type="ECO:0000313" key="1">
    <source>
        <dbReference type="EMBL" id="SJX66320.1"/>
    </source>
</evidence>
<dbReference type="Proteomes" id="UP000239563">
    <property type="component" value="Chromosome XXI"/>
</dbReference>
<protein>
    <submittedName>
        <fullName evidence="1">Uncharacterized protein</fullName>
    </submittedName>
</protein>
<proteinExistence type="predicted"/>
<accession>A0A2N8UNE5</accession>
<organism evidence="1 2">
    <name type="scientific">Sporisorium reilianum f. sp. reilianum</name>
    <dbReference type="NCBI Taxonomy" id="72559"/>
    <lineage>
        <taxon>Eukaryota</taxon>
        <taxon>Fungi</taxon>
        <taxon>Dikarya</taxon>
        <taxon>Basidiomycota</taxon>
        <taxon>Ustilaginomycotina</taxon>
        <taxon>Ustilaginomycetes</taxon>
        <taxon>Ustilaginales</taxon>
        <taxon>Ustilaginaceae</taxon>
        <taxon>Sporisorium</taxon>
    </lineage>
</organism>
<sequence>MGKKTKKQKQAQKARQTCTRYLISHTQKQVKTLSLSKSYSTASQAASIDLQHAQDTYRTLGNDQDASKTNLLLRDSHTDNPLLMRISPTSVYKQDQARQAAKTGYQRLKEFKESIPMRQTRGLFELGIYHSVGQSYLGFTKANKQEELKKEAWELLKWARDYSAKHLLTIRMLLPAEWRKDMESWEKKEFLKKLFKKQADLLSPWWTMITFFNSFTGKTHFDHSNHTPSFLFNFGTPCLLVLHNYKVKVQLNAFGIAVFDTRQLHHSTQPTDKDGERWAFSAFYRKAIYNEQGPSQIGKDVLDAVLGQEEEKPWIRGANK</sequence>